<keyword evidence="8" id="KW-1185">Reference proteome</keyword>
<keyword evidence="6" id="KW-0966">Cell projection</keyword>
<keyword evidence="4" id="KW-0282">Flagellum</keyword>
<dbReference type="OrthoDB" id="300500at2759"/>
<evidence type="ECO:0000256" key="4">
    <source>
        <dbReference type="ARBA" id="ARBA00022846"/>
    </source>
</evidence>
<accession>A0A8C5UE03</accession>
<evidence type="ECO:0000313" key="8">
    <source>
        <dbReference type="Proteomes" id="UP000694560"/>
    </source>
</evidence>
<dbReference type="InterPro" id="IPR003409">
    <property type="entry name" value="MORN"/>
</dbReference>
<evidence type="ECO:0000256" key="1">
    <source>
        <dbReference type="ARBA" id="ARBA00004230"/>
    </source>
</evidence>
<evidence type="ECO:0000256" key="2">
    <source>
        <dbReference type="ARBA" id="ARBA00016322"/>
    </source>
</evidence>
<dbReference type="GO" id="GO:0031514">
    <property type="term" value="C:motile cilium"/>
    <property type="evidence" value="ECO:0007669"/>
    <property type="project" value="UniProtKB-SubCell"/>
</dbReference>
<dbReference type="SUPFAM" id="SSF82185">
    <property type="entry name" value="Histone H3 K4-specific methyltransferase SET7/9 N-terminal domain"/>
    <property type="match status" value="1"/>
</dbReference>
<dbReference type="AlphaFoldDB" id="A0A8C5UE03"/>
<comment type="subcellular location">
    <subcellularLocation>
        <location evidence="1">Cell projection</location>
        <location evidence="1">Cilium</location>
        <location evidence="1">Flagellum</location>
    </subcellularLocation>
</comment>
<proteinExistence type="predicted"/>
<keyword evidence="3" id="KW-0677">Repeat</keyword>
<dbReference type="Gene3D" id="2.20.110.10">
    <property type="entry name" value="Histone H3 K4-specific methyltransferase SET7/9 N-terminal domain"/>
    <property type="match status" value="1"/>
</dbReference>
<dbReference type="Proteomes" id="UP000694560">
    <property type="component" value="Unplaced"/>
</dbReference>
<name>A0A8C5UE03_9PASS</name>
<reference evidence="7" key="1">
    <citation type="submission" date="2025-08" db="UniProtKB">
        <authorList>
            <consortium name="Ensembl"/>
        </authorList>
    </citation>
    <scope>IDENTIFICATION</scope>
</reference>
<dbReference type="PANTHER" id="PTHR46437:SF1">
    <property type="entry name" value="MORN REPEAT-CONTAINING PROTEIN 5"/>
    <property type="match status" value="1"/>
</dbReference>
<sequence length="90" mass="10227">MEGFGRYLMPPGSEYRGELWDGMFHGKGILLLPNGGGYRALWNRGDRALLSANFEILINPFKPFTLTASAGCFWYRKVVQKQLVCIQDIK</sequence>
<protein>
    <recommendedName>
        <fullName evidence="2">MORN repeat-containing protein 5</fullName>
    </recommendedName>
</protein>
<dbReference type="PANTHER" id="PTHR46437">
    <property type="entry name" value="MORN REPEAT-CONTAINING PROTEIN 5"/>
    <property type="match status" value="1"/>
</dbReference>
<dbReference type="Pfam" id="PF02493">
    <property type="entry name" value="MORN"/>
    <property type="match status" value="1"/>
</dbReference>
<organism evidence="7 8">
    <name type="scientific">Malurus cyaneus samueli</name>
    <dbReference type="NCBI Taxonomy" id="2593467"/>
    <lineage>
        <taxon>Eukaryota</taxon>
        <taxon>Metazoa</taxon>
        <taxon>Chordata</taxon>
        <taxon>Craniata</taxon>
        <taxon>Vertebrata</taxon>
        <taxon>Euteleostomi</taxon>
        <taxon>Archelosauria</taxon>
        <taxon>Archosauria</taxon>
        <taxon>Dinosauria</taxon>
        <taxon>Saurischia</taxon>
        <taxon>Theropoda</taxon>
        <taxon>Coelurosauria</taxon>
        <taxon>Aves</taxon>
        <taxon>Neognathae</taxon>
        <taxon>Neoaves</taxon>
        <taxon>Telluraves</taxon>
        <taxon>Australaves</taxon>
        <taxon>Passeriformes</taxon>
        <taxon>Meliphagoidea</taxon>
        <taxon>Maluridae</taxon>
        <taxon>Malurus</taxon>
    </lineage>
</organism>
<reference evidence="7" key="2">
    <citation type="submission" date="2025-09" db="UniProtKB">
        <authorList>
            <consortium name="Ensembl"/>
        </authorList>
    </citation>
    <scope>IDENTIFICATION</scope>
</reference>
<dbReference type="Ensembl" id="ENSMCST00000022279.1">
    <property type="protein sequence ID" value="ENSMCSP00000021723.1"/>
    <property type="gene ID" value="ENSMCSG00000015152.1"/>
</dbReference>
<keyword evidence="5" id="KW-0969">Cilium</keyword>
<evidence type="ECO:0000256" key="6">
    <source>
        <dbReference type="ARBA" id="ARBA00023273"/>
    </source>
</evidence>
<dbReference type="InterPro" id="IPR042814">
    <property type="entry name" value="Morn5"/>
</dbReference>
<evidence type="ECO:0000313" key="7">
    <source>
        <dbReference type="Ensembl" id="ENSMCSP00000021723.1"/>
    </source>
</evidence>
<evidence type="ECO:0000256" key="5">
    <source>
        <dbReference type="ARBA" id="ARBA00023069"/>
    </source>
</evidence>
<evidence type="ECO:0000256" key="3">
    <source>
        <dbReference type="ARBA" id="ARBA00022737"/>
    </source>
</evidence>